<evidence type="ECO:0000259" key="4">
    <source>
        <dbReference type="PROSITE" id="PS01124"/>
    </source>
</evidence>
<reference evidence="6" key="1">
    <citation type="submission" date="2011-06" db="EMBL/GenBank/DDBJ databases">
        <authorList>
            <consortium name="US DOE Joint Genome Institute (JGI-PGF)"/>
            <person name="Lucas S."/>
            <person name="Han J."/>
            <person name="Lapidus A."/>
            <person name="Cheng J.-F."/>
            <person name="Goodwin L."/>
            <person name="Pitluck S."/>
            <person name="Peters L."/>
            <person name="Land M.L."/>
            <person name="Hauser L."/>
            <person name="Vogl K."/>
            <person name="Liu Z."/>
            <person name="Overmann J."/>
            <person name="Frigaard N.-U."/>
            <person name="Bryant D.A."/>
            <person name="Woyke T.J."/>
        </authorList>
    </citation>
    <scope>NUCLEOTIDE SEQUENCE [LARGE SCALE GENOMIC DNA]</scope>
    <source>
        <strain evidence="6">970</strain>
    </source>
</reference>
<dbReference type="EMBL" id="JH603170">
    <property type="protein sequence ID" value="EIC19753.1"/>
    <property type="molecule type" value="Genomic_DNA"/>
</dbReference>
<name>H8Z6W8_9GAMM</name>
<reference evidence="5 6" key="2">
    <citation type="submission" date="2011-11" db="EMBL/GenBank/DDBJ databases">
        <authorList>
            <consortium name="US DOE Joint Genome Institute"/>
            <person name="Lucas S."/>
            <person name="Han J."/>
            <person name="Lapidus A."/>
            <person name="Cheng J.-F."/>
            <person name="Goodwin L."/>
            <person name="Pitluck S."/>
            <person name="Peters L."/>
            <person name="Ovchinnikova G."/>
            <person name="Zhang X."/>
            <person name="Detter J.C."/>
            <person name="Han C."/>
            <person name="Tapia R."/>
            <person name="Land M."/>
            <person name="Hauser L."/>
            <person name="Kyrpides N."/>
            <person name="Ivanova N."/>
            <person name="Pagani I."/>
            <person name="Vogl K."/>
            <person name="Liu Z."/>
            <person name="Overmann J."/>
            <person name="Frigaard N.-U."/>
            <person name="Bryant D."/>
            <person name="Woyke T."/>
        </authorList>
    </citation>
    <scope>NUCLEOTIDE SEQUENCE [LARGE SCALE GENOMIC DNA]</scope>
    <source>
        <strain evidence="5 6">970</strain>
    </source>
</reference>
<gene>
    <name evidence="5" type="ORF">Thi970DRAFT_03349</name>
</gene>
<dbReference type="eggNOG" id="COG2207">
    <property type="taxonomic scope" value="Bacteria"/>
</dbReference>
<dbReference type="PANTHER" id="PTHR46796:SF12">
    <property type="entry name" value="HTH-TYPE DNA-BINDING TRANSCRIPTIONAL ACTIVATOR EUTR"/>
    <property type="match status" value="1"/>
</dbReference>
<feature type="domain" description="HTH araC/xylS-type" evidence="4">
    <location>
        <begin position="236"/>
        <end position="337"/>
    </location>
</feature>
<dbReference type="PANTHER" id="PTHR46796">
    <property type="entry name" value="HTH-TYPE TRANSCRIPTIONAL ACTIVATOR RHAS-RELATED"/>
    <property type="match status" value="1"/>
</dbReference>
<evidence type="ECO:0000256" key="1">
    <source>
        <dbReference type="ARBA" id="ARBA00023015"/>
    </source>
</evidence>
<proteinExistence type="predicted"/>
<dbReference type="RefSeq" id="WP_009150156.1">
    <property type="nucleotide sequence ID" value="NZ_CP121471.1"/>
</dbReference>
<keyword evidence="6" id="KW-1185">Reference proteome</keyword>
<organism evidence="5 6">
    <name type="scientific">Thiorhodovibrio frisius</name>
    <dbReference type="NCBI Taxonomy" id="631362"/>
    <lineage>
        <taxon>Bacteria</taxon>
        <taxon>Pseudomonadati</taxon>
        <taxon>Pseudomonadota</taxon>
        <taxon>Gammaproteobacteria</taxon>
        <taxon>Chromatiales</taxon>
        <taxon>Chromatiaceae</taxon>
        <taxon>Thiorhodovibrio</taxon>
    </lineage>
</organism>
<dbReference type="InterPro" id="IPR050204">
    <property type="entry name" value="AraC_XylS_family_regulators"/>
</dbReference>
<dbReference type="SMART" id="SM00342">
    <property type="entry name" value="HTH_ARAC"/>
    <property type="match status" value="1"/>
</dbReference>
<evidence type="ECO:0000256" key="2">
    <source>
        <dbReference type="ARBA" id="ARBA00023125"/>
    </source>
</evidence>
<keyword evidence="3" id="KW-0804">Transcription</keyword>
<dbReference type="PROSITE" id="PS01124">
    <property type="entry name" value="HTH_ARAC_FAMILY_2"/>
    <property type="match status" value="1"/>
</dbReference>
<dbReference type="AlphaFoldDB" id="H8Z6W8"/>
<evidence type="ECO:0000256" key="3">
    <source>
        <dbReference type="ARBA" id="ARBA00023163"/>
    </source>
</evidence>
<dbReference type="Gene3D" id="1.10.10.60">
    <property type="entry name" value="Homeodomain-like"/>
    <property type="match status" value="1"/>
</dbReference>
<dbReference type="GO" id="GO:0003700">
    <property type="term" value="F:DNA-binding transcription factor activity"/>
    <property type="evidence" value="ECO:0007669"/>
    <property type="project" value="InterPro"/>
</dbReference>
<dbReference type="Pfam" id="PF12833">
    <property type="entry name" value="HTH_18"/>
    <property type="match status" value="1"/>
</dbReference>
<dbReference type="GO" id="GO:0043565">
    <property type="term" value="F:sequence-specific DNA binding"/>
    <property type="evidence" value="ECO:0007669"/>
    <property type="project" value="InterPro"/>
</dbReference>
<dbReference type="STRING" id="631362.Thi970DRAFT_03349"/>
<evidence type="ECO:0000313" key="6">
    <source>
        <dbReference type="Proteomes" id="UP000002964"/>
    </source>
</evidence>
<dbReference type="InterPro" id="IPR018062">
    <property type="entry name" value="HTH_AraC-typ_CS"/>
</dbReference>
<dbReference type="OrthoDB" id="6003540at2"/>
<sequence>MKDNIISGNSRLACGCIETDDPIIFEATSRPWEVLSEPLGTQSFYNLKHYVATESVVLYREYFSAPTRLRGISPPGMLVVVVPLQLGEGTRFFGRDPQSSVINFSAPGPLDAVVDAHNAHFILLMGVEFLQRELGEEATLLLETAVQRRSLAVEPEDFAAFCDWLDHILATAGPRSARGQVRRRIIRKARPNPEKAEQLTAVLEHQMPRRLLALCRAPGRKLLRPRVGKSRSAVISRALDYLTNGPSSMPSVGELCQVAGAKQRTLEYAFEERFGLSPLRFVKVYRLHQVRRDLAAAKPRSTRVADVAAAHGFRHLSRFSLEYKELFDELPSKTLARKPRVVSAAPLICSSDFPLKQSPLRSSGVNAGTA</sequence>
<dbReference type="InterPro" id="IPR018060">
    <property type="entry name" value="HTH_AraC"/>
</dbReference>
<accession>H8Z6W8</accession>
<evidence type="ECO:0000313" key="5">
    <source>
        <dbReference type="EMBL" id="EIC19753.1"/>
    </source>
</evidence>
<keyword evidence="2 5" id="KW-0238">DNA-binding</keyword>
<dbReference type="InterPro" id="IPR009057">
    <property type="entry name" value="Homeodomain-like_sf"/>
</dbReference>
<protein>
    <submittedName>
        <fullName evidence="5">DNA-binding domain-containing protein, AraC-type</fullName>
    </submittedName>
</protein>
<dbReference type="SUPFAM" id="SSF46689">
    <property type="entry name" value="Homeodomain-like"/>
    <property type="match status" value="1"/>
</dbReference>
<dbReference type="HOGENOM" id="CLU_747914_0_0_6"/>
<dbReference type="PROSITE" id="PS00041">
    <property type="entry name" value="HTH_ARAC_FAMILY_1"/>
    <property type="match status" value="1"/>
</dbReference>
<dbReference type="Proteomes" id="UP000002964">
    <property type="component" value="Unassembled WGS sequence"/>
</dbReference>
<keyword evidence="1" id="KW-0805">Transcription regulation</keyword>